<dbReference type="AlphaFoldDB" id="A0A6I5A535"/>
<dbReference type="RefSeq" id="WP_160850593.1">
    <property type="nucleotide sequence ID" value="NZ_WMEQ01000017.1"/>
</dbReference>
<accession>A0A6I5A535</accession>
<organism evidence="1 2">
    <name type="scientific">Pontibacillus yanchengensis</name>
    <dbReference type="NCBI Taxonomy" id="462910"/>
    <lineage>
        <taxon>Bacteria</taxon>
        <taxon>Bacillati</taxon>
        <taxon>Bacillota</taxon>
        <taxon>Bacilli</taxon>
        <taxon>Bacillales</taxon>
        <taxon>Bacillaceae</taxon>
        <taxon>Pontibacillus</taxon>
    </lineage>
</organism>
<name>A0A6I5A535_9BACI</name>
<dbReference type="EMBL" id="WMEQ01000017">
    <property type="protein sequence ID" value="MYL35418.1"/>
    <property type="molecule type" value="Genomic_DNA"/>
</dbReference>
<evidence type="ECO:0000313" key="1">
    <source>
        <dbReference type="EMBL" id="MYL35418.1"/>
    </source>
</evidence>
<dbReference type="InterPro" id="IPR009061">
    <property type="entry name" value="DNA-bd_dom_put_sf"/>
</dbReference>
<proteinExistence type="predicted"/>
<dbReference type="Proteomes" id="UP000468638">
    <property type="component" value="Unassembled WGS sequence"/>
</dbReference>
<reference evidence="1 2" key="1">
    <citation type="submission" date="2019-11" db="EMBL/GenBank/DDBJ databases">
        <title>Genome sequences of 17 halophilic strains isolated from different environments.</title>
        <authorList>
            <person name="Furrow R.E."/>
        </authorList>
    </citation>
    <scope>NUCLEOTIDE SEQUENCE [LARGE SCALE GENOMIC DNA]</scope>
    <source>
        <strain evidence="1 2">22514_16_FS</strain>
    </source>
</reference>
<gene>
    <name evidence="1" type="ORF">GLW05_17705</name>
</gene>
<dbReference type="OrthoDB" id="1798833at2"/>
<dbReference type="SUPFAM" id="SSF46955">
    <property type="entry name" value="Putative DNA-binding domain"/>
    <property type="match status" value="1"/>
</dbReference>
<protein>
    <submittedName>
        <fullName evidence="1">Uncharacterized protein</fullName>
    </submittedName>
</protein>
<evidence type="ECO:0000313" key="2">
    <source>
        <dbReference type="Proteomes" id="UP000468638"/>
    </source>
</evidence>
<sequence length="310" mass="36090">MYYSLDDVAHRLGKSMRQIRYMIKQGTAKPINPKTYRSDGGYMFDQDEVNRLEHLFETDKLSLNEAAELIGITPQYLSSLAVEGTIISELKKIGKRTYRLFSKEDCHSLKEELSNNHSTKRHTQFGDKLTLYNDGIRLFMLSNYKHEQVRVVRVEPLTLLKENGEVISADSTDTTSDAWPERSYVRKKGFVEFRISIPRHIEHQTYNTLYKMIGELGTKNIQIYETSMGDYFVRCRQGNFFGNQEDFELLKMHIRAGKIRMEGHRIYLDTNYVSKTINIPDQLFDKLSSNAETEDVSVEEKIISLIEENL</sequence>
<comment type="caution">
    <text evidence="1">The sequence shown here is derived from an EMBL/GenBank/DDBJ whole genome shotgun (WGS) entry which is preliminary data.</text>
</comment>